<feature type="domain" description="GS beta-grasp" evidence="7">
    <location>
        <begin position="16"/>
        <end position="106"/>
    </location>
</feature>
<dbReference type="SMART" id="SM01230">
    <property type="entry name" value="Gln-synt_C"/>
    <property type="match status" value="1"/>
</dbReference>
<dbReference type="GO" id="GO:0004356">
    <property type="term" value="F:glutamine synthetase activity"/>
    <property type="evidence" value="ECO:0007669"/>
    <property type="project" value="InterPro"/>
</dbReference>
<dbReference type="GO" id="GO:0006542">
    <property type="term" value="P:glutamine biosynthetic process"/>
    <property type="evidence" value="ECO:0007669"/>
    <property type="project" value="InterPro"/>
</dbReference>
<comment type="similarity">
    <text evidence="1 5 6">Belongs to the glutamine synthetase family.</text>
</comment>
<dbReference type="GO" id="GO:0005524">
    <property type="term" value="F:ATP binding"/>
    <property type="evidence" value="ECO:0007669"/>
    <property type="project" value="UniProtKB-KW"/>
</dbReference>
<dbReference type="FunFam" id="3.30.590.10:FF:000005">
    <property type="entry name" value="Probable glutamine synthetase"/>
    <property type="match status" value="1"/>
</dbReference>
<dbReference type="AlphaFoldDB" id="A0A845UAG5"/>
<evidence type="ECO:0000256" key="6">
    <source>
        <dbReference type="RuleBase" id="RU000384"/>
    </source>
</evidence>
<evidence type="ECO:0000256" key="5">
    <source>
        <dbReference type="PROSITE-ProRule" id="PRU01330"/>
    </source>
</evidence>
<evidence type="ECO:0000259" key="8">
    <source>
        <dbReference type="PROSITE" id="PS51987"/>
    </source>
</evidence>
<dbReference type="RefSeq" id="WP_163098381.1">
    <property type="nucleotide sequence ID" value="NZ_CP127523.1"/>
</dbReference>
<dbReference type="Gene3D" id="3.10.20.70">
    <property type="entry name" value="Glutamine synthetase, N-terminal domain"/>
    <property type="match status" value="1"/>
</dbReference>
<name>A0A845UAG5_9PROT</name>
<dbReference type="InterPro" id="IPR014746">
    <property type="entry name" value="Gln_synth/guanido_kin_cat_dom"/>
</dbReference>
<evidence type="ECO:0000313" key="9">
    <source>
        <dbReference type="EMBL" id="NDU43149.1"/>
    </source>
</evidence>
<keyword evidence="2" id="KW-0436">Ligase</keyword>
<organism evidence="9">
    <name type="scientific">Acidithiobacillus ferrianus</name>
    <dbReference type="NCBI Taxonomy" id="2678518"/>
    <lineage>
        <taxon>Bacteria</taxon>
        <taxon>Pseudomonadati</taxon>
        <taxon>Pseudomonadota</taxon>
        <taxon>Acidithiobacillia</taxon>
        <taxon>Acidithiobacillales</taxon>
        <taxon>Acidithiobacillaceae</taxon>
        <taxon>Acidithiobacillus</taxon>
    </lineage>
</organism>
<reference evidence="9" key="1">
    <citation type="submission" date="2019-11" db="EMBL/GenBank/DDBJ databases">
        <title>Acidithiobacillus ferrianus sp. nov.: a facultatively anaerobic and extremely acidophilic chemolithoautotroph.</title>
        <authorList>
            <person name="Norris P.R."/>
            <person name="Falagan C."/>
            <person name="Moya-Beltran A."/>
            <person name="Castro M."/>
            <person name="Quatrini R."/>
            <person name="Johnson D.B."/>
        </authorList>
    </citation>
    <scope>NUCLEOTIDE SEQUENCE [LARGE SCALE GENOMIC DNA]</scope>
    <source>
        <strain evidence="9">MG</strain>
    </source>
</reference>
<evidence type="ECO:0000256" key="1">
    <source>
        <dbReference type="ARBA" id="ARBA00009897"/>
    </source>
</evidence>
<evidence type="ECO:0000256" key="3">
    <source>
        <dbReference type="ARBA" id="ARBA00022741"/>
    </source>
</evidence>
<evidence type="ECO:0000256" key="2">
    <source>
        <dbReference type="ARBA" id="ARBA00022598"/>
    </source>
</evidence>
<keyword evidence="4" id="KW-0067">ATP-binding</keyword>
<dbReference type="Gene3D" id="3.30.590.10">
    <property type="entry name" value="Glutamine synthetase/guanido kinase, catalytic domain"/>
    <property type="match status" value="1"/>
</dbReference>
<dbReference type="PANTHER" id="PTHR43785:SF3">
    <property type="entry name" value="GS CATALYTIC DOMAIN-CONTAINING PROTEIN"/>
    <property type="match status" value="1"/>
</dbReference>
<dbReference type="Pfam" id="PF00120">
    <property type="entry name" value="Gln-synt_C"/>
    <property type="match status" value="1"/>
</dbReference>
<comment type="caution">
    <text evidence="9">The sequence shown here is derived from an EMBL/GenBank/DDBJ whole genome shotgun (WGS) entry which is preliminary data.</text>
</comment>
<dbReference type="PROSITE" id="PS51986">
    <property type="entry name" value="GS_BETA_GRASP"/>
    <property type="match status" value="1"/>
</dbReference>
<dbReference type="SUPFAM" id="SSF55931">
    <property type="entry name" value="Glutamine synthetase/guanido kinase"/>
    <property type="match status" value="1"/>
</dbReference>
<dbReference type="GO" id="GO:0006598">
    <property type="term" value="P:polyamine catabolic process"/>
    <property type="evidence" value="ECO:0007669"/>
    <property type="project" value="TreeGrafter"/>
</dbReference>
<dbReference type="PANTHER" id="PTHR43785">
    <property type="entry name" value="GAMMA-GLUTAMYLPUTRESCINE SYNTHETASE"/>
    <property type="match status" value="1"/>
</dbReference>
<dbReference type="PROSITE" id="PS51987">
    <property type="entry name" value="GS_CATALYTIC"/>
    <property type="match status" value="1"/>
</dbReference>
<accession>A0A845UAG5</accession>
<evidence type="ECO:0000256" key="4">
    <source>
        <dbReference type="ARBA" id="ARBA00022840"/>
    </source>
</evidence>
<sequence>MVTDTFKSWFTEHGITEVECLVPDLTGIPRGKIVPANKYLKGGTLRLPESIFTQTVTGEYPEDDETGSDPAIIDMQLIPDENTLRLVPWAKEPTAQVIHDCHYINGDKVSIAPRAVLRAVLDLYKERGWAPVIAPELEFFLVARNTDPDYPLASPIGRSGRQESGRQSYSIDAVNEFDPLFEEMYDFCEIQKLDTDTLIHEEGAGQVEINFLHGEPLNLADQVFLFKRTVREVALRHDIYATFMAKPMEGQPGSSMHLHQSVLDMNTGQNLFADTNGDGSPLFLSFIAGQQKSLPAVMAIFAPNVNSYRRLTRHSDAPINFQWGYDNRTCGLRVPYADAANIRVENRVPGADANPYLAIAAALACGYLGMVEHLEPSPPYRGSAYDLPYALPRELSHALKLMEHSSDLQNLLGERFVRVFAAVKRLEYETYLRVISSWEREHLLLNV</sequence>
<dbReference type="InterPro" id="IPR008147">
    <property type="entry name" value="Gln_synt_N"/>
</dbReference>
<keyword evidence="3" id="KW-0547">Nucleotide-binding</keyword>
<proteinExistence type="inferred from homology"/>
<evidence type="ECO:0000259" key="7">
    <source>
        <dbReference type="PROSITE" id="PS51986"/>
    </source>
</evidence>
<dbReference type="EMBL" id="WNJL01000037">
    <property type="protein sequence ID" value="NDU43149.1"/>
    <property type="molecule type" value="Genomic_DNA"/>
</dbReference>
<feature type="domain" description="GS catalytic" evidence="8">
    <location>
        <begin position="113"/>
        <end position="447"/>
    </location>
</feature>
<dbReference type="InterPro" id="IPR008146">
    <property type="entry name" value="Gln_synth_cat_dom"/>
</dbReference>
<protein>
    <submittedName>
        <fullName evidence="9">Glutamine synthetase</fullName>
    </submittedName>
</protein>
<dbReference type="InterPro" id="IPR036651">
    <property type="entry name" value="Gln_synt_N_sf"/>
</dbReference>
<gene>
    <name evidence="9" type="ORF">GL267_11055</name>
</gene>
<dbReference type="SUPFAM" id="SSF54368">
    <property type="entry name" value="Glutamine synthetase, N-terminal domain"/>
    <property type="match status" value="1"/>
</dbReference>